<evidence type="ECO:0000313" key="2">
    <source>
        <dbReference type="Proteomes" id="UP001234202"/>
    </source>
</evidence>
<keyword evidence="2" id="KW-1185">Reference proteome</keyword>
<accession>A0ACC2X667</accession>
<protein>
    <submittedName>
        <fullName evidence="1">Uncharacterized protein</fullName>
    </submittedName>
</protein>
<gene>
    <name evidence="1" type="ORF">QFC24_005734</name>
</gene>
<evidence type="ECO:0000313" key="1">
    <source>
        <dbReference type="EMBL" id="KAJ9119263.1"/>
    </source>
</evidence>
<organism evidence="1 2">
    <name type="scientific">Naganishia onofrii</name>
    <dbReference type="NCBI Taxonomy" id="1851511"/>
    <lineage>
        <taxon>Eukaryota</taxon>
        <taxon>Fungi</taxon>
        <taxon>Dikarya</taxon>
        <taxon>Basidiomycota</taxon>
        <taxon>Agaricomycotina</taxon>
        <taxon>Tremellomycetes</taxon>
        <taxon>Filobasidiales</taxon>
        <taxon>Filobasidiaceae</taxon>
        <taxon>Naganishia</taxon>
    </lineage>
</organism>
<sequence length="185" mass="19930">MATQEYAQDPNDPGMGMEDEEEGLIMAPMLVSKLQEAGISASDTKKLADAGLNTIEAVAFTPKKTLCTIKGISEAKADKILTEGYESEGLSSRARRMPPRISVCAAGYESGGLFFRARRMPREHLVLPGFAEATAVWPSISVFSERKRASSCPLPSAAVVGWPSAVGISEHDSRRLNLFLDNALL</sequence>
<dbReference type="EMBL" id="JASBWV010000025">
    <property type="protein sequence ID" value="KAJ9119263.1"/>
    <property type="molecule type" value="Genomic_DNA"/>
</dbReference>
<reference evidence="1" key="1">
    <citation type="submission" date="2023-04" db="EMBL/GenBank/DDBJ databases">
        <title>Draft Genome sequencing of Naganishia species isolated from polar environments using Oxford Nanopore Technology.</title>
        <authorList>
            <person name="Leo P."/>
            <person name="Venkateswaran K."/>
        </authorList>
    </citation>
    <scope>NUCLEOTIDE SEQUENCE</scope>
    <source>
        <strain evidence="1">DBVPG 5303</strain>
    </source>
</reference>
<name>A0ACC2X667_9TREE</name>
<proteinExistence type="predicted"/>
<comment type="caution">
    <text evidence="1">The sequence shown here is derived from an EMBL/GenBank/DDBJ whole genome shotgun (WGS) entry which is preliminary data.</text>
</comment>
<dbReference type="Proteomes" id="UP001234202">
    <property type="component" value="Unassembled WGS sequence"/>
</dbReference>